<evidence type="ECO:0000313" key="2">
    <source>
        <dbReference type="Proteomes" id="UP001224775"/>
    </source>
</evidence>
<dbReference type="InterPro" id="IPR032675">
    <property type="entry name" value="LRR_dom_sf"/>
</dbReference>
<evidence type="ECO:0000313" key="1">
    <source>
        <dbReference type="EMBL" id="KAK1742707.1"/>
    </source>
</evidence>
<dbReference type="Proteomes" id="UP001224775">
    <property type="component" value="Unassembled WGS sequence"/>
</dbReference>
<dbReference type="AlphaFoldDB" id="A0AAD9DCX2"/>
<name>A0AAD9DCX2_9STRA</name>
<organism evidence="1 2">
    <name type="scientific">Skeletonema marinoi</name>
    <dbReference type="NCBI Taxonomy" id="267567"/>
    <lineage>
        <taxon>Eukaryota</taxon>
        <taxon>Sar</taxon>
        <taxon>Stramenopiles</taxon>
        <taxon>Ochrophyta</taxon>
        <taxon>Bacillariophyta</taxon>
        <taxon>Coscinodiscophyceae</taxon>
        <taxon>Thalassiosirophycidae</taxon>
        <taxon>Thalassiosirales</taxon>
        <taxon>Skeletonemataceae</taxon>
        <taxon>Skeletonema</taxon>
        <taxon>Skeletonema marinoi-dohrnii complex</taxon>
    </lineage>
</organism>
<dbReference type="PANTHER" id="PTHR45661:SF3">
    <property type="entry name" value="IG-LIKE DOMAIN-CONTAINING PROTEIN"/>
    <property type="match status" value="1"/>
</dbReference>
<dbReference type="EMBL" id="JATAAI010000010">
    <property type="protein sequence ID" value="KAK1742707.1"/>
    <property type="molecule type" value="Genomic_DNA"/>
</dbReference>
<keyword evidence="2" id="KW-1185">Reference proteome</keyword>
<protein>
    <recommendedName>
        <fullName evidence="3">Leucine-rich repeat domain-containing protein</fullName>
    </recommendedName>
</protein>
<comment type="caution">
    <text evidence="1">The sequence shown here is derived from an EMBL/GenBank/DDBJ whole genome shotgun (WGS) entry which is preliminary data.</text>
</comment>
<dbReference type="Pfam" id="PF13306">
    <property type="entry name" value="LRR_5"/>
    <property type="match status" value="2"/>
</dbReference>
<sequence>MMQAAEDDEIFVYMGGDQVVPNDVRRVRIDRSVKVIPQRAFEHRTHLIDVEFHDDVEIIEEYAFNFCKNLRGPIKLLGVKIIEYGAFKYCSGLTDVEFGLIDLDLPEGLETIQRFAFDGCESLRRIAIPLNCTIGRDAFECGEKLATIDLVGGIHKTIASLHLERWRNDMKDEINQIHQILLDTHSFYLTGTIQRWIGSVIHKMSITKWSTKKY</sequence>
<accession>A0AAD9DCX2</accession>
<dbReference type="InterPro" id="IPR053139">
    <property type="entry name" value="Surface_bspA-like"/>
</dbReference>
<dbReference type="InterPro" id="IPR026906">
    <property type="entry name" value="LRR_5"/>
</dbReference>
<evidence type="ECO:0008006" key="3">
    <source>
        <dbReference type="Google" id="ProtNLM"/>
    </source>
</evidence>
<reference evidence="1" key="1">
    <citation type="submission" date="2023-06" db="EMBL/GenBank/DDBJ databases">
        <title>Survivors Of The Sea: Transcriptome response of Skeletonema marinoi to long-term dormancy.</title>
        <authorList>
            <person name="Pinder M.I.M."/>
            <person name="Kourtchenko O."/>
            <person name="Robertson E.K."/>
            <person name="Larsson T."/>
            <person name="Maumus F."/>
            <person name="Osuna-Cruz C.M."/>
            <person name="Vancaester E."/>
            <person name="Stenow R."/>
            <person name="Vandepoele K."/>
            <person name="Ploug H."/>
            <person name="Bruchert V."/>
            <person name="Godhe A."/>
            <person name="Topel M."/>
        </authorList>
    </citation>
    <scope>NUCLEOTIDE SEQUENCE</scope>
    <source>
        <strain evidence="1">R05AC</strain>
    </source>
</reference>
<dbReference type="PANTHER" id="PTHR45661">
    <property type="entry name" value="SURFACE ANTIGEN"/>
    <property type="match status" value="1"/>
</dbReference>
<dbReference type="Gene3D" id="3.80.10.10">
    <property type="entry name" value="Ribonuclease Inhibitor"/>
    <property type="match status" value="2"/>
</dbReference>
<gene>
    <name evidence="1" type="ORF">QTG54_006304</name>
</gene>
<proteinExistence type="predicted"/>